<evidence type="ECO:0000256" key="4">
    <source>
        <dbReference type="ARBA" id="ARBA00023027"/>
    </source>
</evidence>
<dbReference type="InterPro" id="IPR028161">
    <property type="entry name" value="Met8-like"/>
</dbReference>
<evidence type="ECO:0000256" key="6">
    <source>
        <dbReference type="ARBA" id="ARBA00047561"/>
    </source>
</evidence>
<sequence length="321" mass="35824">MKYFPIFLDARHIKALVIGGGEVAARKIELLLKSTKDITIMTEQLGPSVHRLIKENDLTWLTHPYQPGHMSGMTLVIAATDNAQVNQAVQQEASQHNLLVNVVDQPELCSYITPAIIDRDPMLVAISSSGSAPVLVRMLREQIERSMPKAYGKLAEFSFKFRDHVKARIKGVSNRRSFWEGTLRGNIGNNILNGKVTEAEQQLIASLKTEVPPAEGNITFIHTMTGNPDGLTLAAHRALQFADAVFYDHQVNEEFLEYVRRDAEKYPQQIESNISVNYQHAIELAESGHKVIYFLDGYEPLPPNQALTQSAVNKITYVCGS</sequence>
<gene>
    <name evidence="10" type="ORF">HII17_18380</name>
</gene>
<evidence type="ECO:0000313" key="11">
    <source>
        <dbReference type="Proteomes" id="UP000568664"/>
    </source>
</evidence>
<evidence type="ECO:0000256" key="3">
    <source>
        <dbReference type="ARBA" id="ARBA00023002"/>
    </source>
</evidence>
<dbReference type="Pfam" id="PF00590">
    <property type="entry name" value="TP_methylase"/>
    <property type="match status" value="1"/>
</dbReference>
<dbReference type="InterPro" id="IPR036291">
    <property type="entry name" value="NAD(P)-bd_dom_sf"/>
</dbReference>
<dbReference type="GO" id="GO:0019354">
    <property type="term" value="P:siroheme biosynthetic process"/>
    <property type="evidence" value="ECO:0007669"/>
    <property type="project" value="UniProtKB-UniPathway"/>
</dbReference>
<dbReference type="InterPro" id="IPR000878">
    <property type="entry name" value="4pyrrol_Mease"/>
</dbReference>
<dbReference type="NCBIfam" id="TIGR01470">
    <property type="entry name" value="cysG_Nterm"/>
    <property type="match status" value="1"/>
</dbReference>
<comment type="catalytic activity">
    <reaction evidence="6">
        <text>precorrin-2 + NAD(+) = sirohydrochlorin + NADH + 2 H(+)</text>
        <dbReference type="Rhea" id="RHEA:15613"/>
        <dbReference type="ChEBI" id="CHEBI:15378"/>
        <dbReference type="ChEBI" id="CHEBI:57540"/>
        <dbReference type="ChEBI" id="CHEBI:57945"/>
        <dbReference type="ChEBI" id="CHEBI:58351"/>
        <dbReference type="ChEBI" id="CHEBI:58827"/>
        <dbReference type="EC" id="1.3.1.76"/>
    </reaction>
</comment>
<dbReference type="Pfam" id="PF13241">
    <property type="entry name" value="NAD_binding_7"/>
    <property type="match status" value="1"/>
</dbReference>
<evidence type="ECO:0000256" key="1">
    <source>
        <dbReference type="ARBA" id="ARBA00005010"/>
    </source>
</evidence>
<evidence type="ECO:0000256" key="5">
    <source>
        <dbReference type="ARBA" id="ARBA00023244"/>
    </source>
</evidence>
<reference evidence="10 11" key="1">
    <citation type="submission" date="2020-04" db="EMBL/GenBank/DDBJ databases">
        <title>Thalassotalea sp. M1531, isolated from the surface of marine red alga.</title>
        <authorList>
            <person name="Pang L."/>
            <person name="Lu D.-C."/>
        </authorList>
    </citation>
    <scope>NUCLEOTIDE SEQUENCE [LARGE SCALE GENOMIC DNA]</scope>
    <source>
        <strain evidence="10 11">M1531</strain>
    </source>
</reference>
<keyword evidence="11" id="KW-1185">Reference proteome</keyword>
<dbReference type="Gene3D" id="3.40.50.720">
    <property type="entry name" value="NAD(P)-binding Rossmann-like Domain"/>
    <property type="match status" value="1"/>
</dbReference>
<evidence type="ECO:0000256" key="2">
    <source>
        <dbReference type="ARBA" id="ARBA00012400"/>
    </source>
</evidence>
<dbReference type="InterPro" id="IPR006367">
    <property type="entry name" value="Sirohaem_synthase_N"/>
</dbReference>
<dbReference type="PANTHER" id="PTHR35330">
    <property type="entry name" value="SIROHEME BIOSYNTHESIS PROTEIN MET8"/>
    <property type="match status" value="1"/>
</dbReference>
<keyword evidence="4" id="KW-0520">NAD</keyword>
<dbReference type="UniPathway" id="UPA00262">
    <property type="reaction ID" value="UER00222"/>
</dbReference>
<dbReference type="EMBL" id="JABBXH010000010">
    <property type="protein sequence ID" value="NMP33518.1"/>
    <property type="molecule type" value="Genomic_DNA"/>
</dbReference>
<dbReference type="PANTHER" id="PTHR35330:SF1">
    <property type="entry name" value="SIROHEME BIOSYNTHESIS PROTEIN MET8"/>
    <property type="match status" value="1"/>
</dbReference>
<comment type="caution">
    <text evidence="10">The sequence shown here is derived from an EMBL/GenBank/DDBJ whole genome shotgun (WGS) entry which is preliminary data.</text>
</comment>
<dbReference type="SUPFAM" id="SSF75615">
    <property type="entry name" value="Siroheme synthase middle domains-like"/>
    <property type="match status" value="1"/>
</dbReference>
<dbReference type="GO" id="GO:0004325">
    <property type="term" value="F:ferrochelatase activity"/>
    <property type="evidence" value="ECO:0007669"/>
    <property type="project" value="InterPro"/>
</dbReference>
<proteinExistence type="predicted"/>
<protein>
    <recommendedName>
        <fullName evidence="2">precorrin-2 dehydrogenase</fullName>
        <ecNumber evidence="2">1.3.1.76</ecNumber>
    </recommendedName>
</protein>
<dbReference type="Pfam" id="PF10414">
    <property type="entry name" value="CysG_dimeriser"/>
    <property type="match status" value="1"/>
</dbReference>
<dbReference type="Gene3D" id="3.40.1010.10">
    <property type="entry name" value="Cobalt-precorrin-4 Transmethylase, Domain 1"/>
    <property type="match status" value="1"/>
</dbReference>
<dbReference type="Gene3D" id="1.10.8.210">
    <property type="entry name" value="Sirohaem synthase, dimerisation domain"/>
    <property type="match status" value="1"/>
</dbReference>
<accession>A0A7Y0LFR8</accession>
<feature type="domain" description="Tetrapyrrole methylase" evidence="7">
    <location>
        <begin position="225"/>
        <end position="293"/>
    </location>
</feature>
<evidence type="ECO:0000259" key="8">
    <source>
        <dbReference type="Pfam" id="PF10414"/>
    </source>
</evidence>
<dbReference type="SUPFAM" id="SSF53790">
    <property type="entry name" value="Tetrapyrrole methylase"/>
    <property type="match status" value="1"/>
</dbReference>
<dbReference type="AlphaFoldDB" id="A0A7Y0LFR8"/>
<dbReference type="Pfam" id="PF14824">
    <property type="entry name" value="Sirohm_synth_M"/>
    <property type="match status" value="1"/>
</dbReference>
<comment type="pathway">
    <text evidence="1">Porphyrin-containing compound metabolism; siroheme biosynthesis; sirohydrochlorin from precorrin-2: step 1/1.</text>
</comment>
<feature type="domain" description="Siroheme synthase central" evidence="9">
    <location>
        <begin position="119"/>
        <end position="146"/>
    </location>
</feature>
<dbReference type="InterPro" id="IPR035996">
    <property type="entry name" value="4pyrrol_Methylase_sf"/>
</dbReference>
<evidence type="ECO:0000259" key="7">
    <source>
        <dbReference type="Pfam" id="PF00590"/>
    </source>
</evidence>
<dbReference type="InterPro" id="IPR014777">
    <property type="entry name" value="4pyrrole_Mease_sub1"/>
</dbReference>
<feature type="domain" description="Sirohaem synthase dimerisation" evidence="8">
    <location>
        <begin position="150"/>
        <end position="206"/>
    </location>
</feature>
<dbReference type="SUPFAM" id="SSF51735">
    <property type="entry name" value="NAD(P)-binding Rossmann-fold domains"/>
    <property type="match status" value="1"/>
</dbReference>
<dbReference type="GO" id="GO:0043115">
    <property type="term" value="F:precorrin-2 dehydrogenase activity"/>
    <property type="evidence" value="ECO:0007669"/>
    <property type="project" value="UniProtKB-EC"/>
</dbReference>
<dbReference type="Proteomes" id="UP000568664">
    <property type="component" value="Unassembled WGS sequence"/>
</dbReference>
<dbReference type="InterPro" id="IPR037115">
    <property type="entry name" value="Sirohaem_synt_dimer_dom_sf"/>
</dbReference>
<dbReference type="RefSeq" id="WP_169076841.1">
    <property type="nucleotide sequence ID" value="NZ_JABBXH010000010.1"/>
</dbReference>
<dbReference type="GO" id="GO:0008168">
    <property type="term" value="F:methyltransferase activity"/>
    <property type="evidence" value="ECO:0007669"/>
    <property type="project" value="InterPro"/>
</dbReference>
<keyword evidence="3" id="KW-0560">Oxidoreductase</keyword>
<name>A0A7Y0LFR8_9GAMM</name>
<evidence type="ECO:0000313" key="10">
    <source>
        <dbReference type="EMBL" id="NMP33518.1"/>
    </source>
</evidence>
<keyword evidence="5" id="KW-0627">Porphyrin biosynthesis</keyword>
<organism evidence="10 11">
    <name type="scientific">Thalassotalea algicola</name>
    <dbReference type="NCBI Taxonomy" id="2716224"/>
    <lineage>
        <taxon>Bacteria</taxon>
        <taxon>Pseudomonadati</taxon>
        <taxon>Pseudomonadota</taxon>
        <taxon>Gammaproteobacteria</taxon>
        <taxon>Alteromonadales</taxon>
        <taxon>Colwelliaceae</taxon>
        <taxon>Thalassotalea</taxon>
    </lineage>
</organism>
<dbReference type="InterPro" id="IPR019478">
    <property type="entry name" value="Sirohaem_synthase_dimer_dom"/>
</dbReference>
<dbReference type="Gene3D" id="3.30.160.110">
    <property type="entry name" value="Siroheme synthase, domain 2"/>
    <property type="match status" value="1"/>
</dbReference>
<evidence type="ECO:0000259" key="9">
    <source>
        <dbReference type="Pfam" id="PF14824"/>
    </source>
</evidence>
<dbReference type="EC" id="1.3.1.76" evidence="2"/>
<dbReference type="InterPro" id="IPR028281">
    <property type="entry name" value="Sirohaem_synthase_central"/>
</dbReference>